<keyword evidence="1" id="KW-0472">Membrane</keyword>
<name>A0AA38FRL0_TAXCH</name>
<gene>
    <name evidence="2" type="ORF">KI387_036860</name>
</gene>
<dbReference type="EMBL" id="JAHRHJ020000007">
    <property type="protein sequence ID" value="KAH9308949.1"/>
    <property type="molecule type" value="Genomic_DNA"/>
</dbReference>
<reference evidence="2 3" key="1">
    <citation type="journal article" date="2021" name="Nat. Plants">
        <title>The Taxus genome provides insights into paclitaxel biosynthesis.</title>
        <authorList>
            <person name="Xiong X."/>
            <person name="Gou J."/>
            <person name="Liao Q."/>
            <person name="Li Y."/>
            <person name="Zhou Q."/>
            <person name="Bi G."/>
            <person name="Li C."/>
            <person name="Du R."/>
            <person name="Wang X."/>
            <person name="Sun T."/>
            <person name="Guo L."/>
            <person name="Liang H."/>
            <person name="Lu P."/>
            <person name="Wu Y."/>
            <person name="Zhang Z."/>
            <person name="Ro D.K."/>
            <person name="Shang Y."/>
            <person name="Huang S."/>
            <person name="Yan J."/>
        </authorList>
    </citation>
    <scope>NUCLEOTIDE SEQUENCE [LARGE SCALE GENOMIC DNA]</scope>
    <source>
        <strain evidence="2">Ta-2019</strain>
    </source>
</reference>
<keyword evidence="3" id="KW-1185">Reference proteome</keyword>
<evidence type="ECO:0000313" key="2">
    <source>
        <dbReference type="EMBL" id="KAH9308949.1"/>
    </source>
</evidence>
<feature type="transmembrane region" description="Helical" evidence="1">
    <location>
        <begin position="112"/>
        <end position="131"/>
    </location>
</feature>
<dbReference type="Proteomes" id="UP000824469">
    <property type="component" value="Unassembled WGS sequence"/>
</dbReference>
<sequence>METVGFSQGGTSMEGLGTGMQHASLPVSQLNDKEIFLNGQRYVLIKMPRDEDKMKIGWKEVSCRLIMGVDYSTLASFEKRDGALGEVAWMAAALAFLITLFGVVVPLKMPRFLFGFTVILTGLSYMAFVAMKFTY</sequence>
<keyword evidence="1" id="KW-1133">Transmembrane helix</keyword>
<comment type="caution">
    <text evidence="2">The sequence shown here is derived from an EMBL/GenBank/DDBJ whole genome shotgun (WGS) entry which is preliminary data.</text>
</comment>
<protein>
    <submittedName>
        <fullName evidence="2">Uncharacterized protein</fullName>
    </submittedName>
</protein>
<evidence type="ECO:0000256" key="1">
    <source>
        <dbReference type="SAM" id="Phobius"/>
    </source>
</evidence>
<organism evidence="2 3">
    <name type="scientific">Taxus chinensis</name>
    <name type="common">Chinese yew</name>
    <name type="synonym">Taxus wallichiana var. chinensis</name>
    <dbReference type="NCBI Taxonomy" id="29808"/>
    <lineage>
        <taxon>Eukaryota</taxon>
        <taxon>Viridiplantae</taxon>
        <taxon>Streptophyta</taxon>
        <taxon>Embryophyta</taxon>
        <taxon>Tracheophyta</taxon>
        <taxon>Spermatophyta</taxon>
        <taxon>Pinopsida</taxon>
        <taxon>Pinidae</taxon>
        <taxon>Conifers II</taxon>
        <taxon>Cupressales</taxon>
        <taxon>Taxaceae</taxon>
        <taxon>Taxus</taxon>
    </lineage>
</organism>
<proteinExistence type="predicted"/>
<feature type="non-terminal residue" evidence="2">
    <location>
        <position position="135"/>
    </location>
</feature>
<feature type="transmembrane region" description="Helical" evidence="1">
    <location>
        <begin position="87"/>
        <end position="105"/>
    </location>
</feature>
<accession>A0AA38FRL0</accession>
<dbReference type="AlphaFoldDB" id="A0AA38FRL0"/>
<evidence type="ECO:0000313" key="3">
    <source>
        <dbReference type="Proteomes" id="UP000824469"/>
    </source>
</evidence>
<keyword evidence="1" id="KW-0812">Transmembrane</keyword>